<dbReference type="InterPro" id="IPR011010">
    <property type="entry name" value="DNA_brk_join_enz"/>
</dbReference>
<evidence type="ECO:0000256" key="2">
    <source>
        <dbReference type="ARBA" id="ARBA00023125"/>
    </source>
</evidence>
<keyword evidence="6" id="KW-1185">Reference proteome</keyword>
<accession>A0A0R1TWA3</accession>
<dbReference type="SUPFAM" id="SSF56349">
    <property type="entry name" value="DNA breaking-rejoining enzymes"/>
    <property type="match status" value="1"/>
</dbReference>
<feature type="domain" description="Tyr recombinase" evidence="4">
    <location>
        <begin position="184"/>
        <end position="403"/>
    </location>
</feature>
<comment type="similarity">
    <text evidence="1">Belongs to the 'phage' integrase family.</text>
</comment>
<dbReference type="GO" id="GO:0015074">
    <property type="term" value="P:DNA integration"/>
    <property type="evidence" value="ECO:0007669"/>
    <property type="project" value="InterPro"/>
</dbReference>
<keyword evidence="3" id="KW-0233">DNA recombination</keyword>
<dbReference type="GO" id="GO:0003677">
    <property type="term" value="F:DNA binding"/>
    <property type="evidence" value="ECO:0007669"/>
    <property type="project" value="UniProtKB-KW"/>
</dbReference>
<dbReference type="RefSeq" id="WP_056956944.1">
    <property type="nucleotide sequence ID" value="NZ_AZFJ01000052.1"/>
</dbReference>
<organism evidence="5 6">
    <name type="scientific">Lacticaseibacillus pantheris DSM 15945 = JCM 12539 = NBRC 106106</name>
    <dbReference type="NCBI Taxonomy" id="1423783"/>
    <lineage>
        <taxon>Bacteria</taxon>
        <taxon>Bacillati</taxon>
        <taxon>Bacillota</taxon>
        <taxon>Bacilli</taxon>
        <taxon>Lactobacillales</taxon>
        <taxon>Lactobacillaceae</taxon>
        <taxon>Lacticaseibacillus</taxon>
    </lineage>
</organism>
<evidence type="ECO:0000313" key="5">
    <source>
        <dbReference type="EMBL" id="KRL85478.1"/>
    </source>
</evidence>
<reference evidence="5 6" key="1">
    <citation type="journal article" date="2015" name="Genome Announc.">
        <title>Expanding the biotechnology potential of lactobacilli through comparative genomics of 213 strains and associated genera.</title>
        <authorList>
            <person name="Sun Z."/>
            <person name="Harris H.M."/>
            <person name="McCann A."/>
            <person name="Guo C."/>
            <person name="Argimon S."/>
            <person name="Zhang W."/>
            <person name="Yang X."/>
            <person name="Jeffery I.B."/>
            <person name="Cooney J.C."/>
            <person name="Kagawa T.F."/>
            <person name="Liu W."/>
            <person name="Song Y."/>
            <person name="Salvetti E."/>
            <person name="Wrobel A."/>
            <person name="Rasinkangas P."/>
            <person name="Parkhill J."/>
            <person name="Rea M.C."/>
            <person name="O'Sullivan O."/>
            <person name="Ritari J."/>
            <person name="Douillard F.P."/>
            <person name="Paul Ross R."/>
            <person name="Yang R."/>
            <person name="Briner A.E."/>
            <person name="Felis G.E."/>
            <person name="de Vos W.M."/>
            <person name="Barrangou R."/>
            <person name="Klaenhammer T.R."/>
            <person name="Caufield P.W."/>
            <person name="Cui Y."/>
            <person name="Zhang H."/>
            <person name="O'Toole P.W."/>
        </authorList>
    </citation>
    <scope>NUCLEOTIDE SEQUENCE [LARGE SCALE GENOMIC DNA]</scope>
    <source>
        <strain evidence="5 6">DSM 15945</strain>
    </source>
</reference>
<dbReference type="InterPro" id="IPR013762">
    <property type="entry name" value="Integrase-like_cat_sf"/>
</dbReference>
<dbReference type="PROSITE" id="PS51898">
    <property type="entry name" value="TYR_RECOMBINASE"/>
    <property type="match status" value="1"/>
</dbReference>
<sequence length="412" mass="47789">MYFEERKRKNGKSTYYAVDRYVDPLTGKAKREVVKFTTNTARARKQAERDLAAKIEELIAEKQGTFNGAAMVTFGDLKAKWLETWQTTVKPPTVTREKMVLKRIEELMADDVLLEVITPLLIQNLLNDYKKKYHSTHSTMQHIKCSLNKIFDYGVLHNAIPFSPTRVIKLSASSKEKREKRLRHEAKFLDEHEVHALLAELRKRRHQTYYDLALFMIGTGCRIGEAAALTEADIDFENRLVTIDKSLQYYDLRVDEYYEDTTKTEAGERVEELPEFAIDAVKRVIARNKAFDEHMADFPADAFHASKSLFRTEYGSPITSHSFREILTRINKSLTKHCQEWYGFEWTKNAIPHGFRHIHISVLRDDPSISLKEVQKRVGHVRAETTDGYTHTLDENQDKSVEAITRFIEKIG</sequence>
<dbReference type="CDD" id="cd01189">
    <property type="entry name" value="INT_ICEBs1_C_like"/>
    <property type="match status" value="1"/>
</dbReference>
<dbReference type="EMBL" id="AZFJ01000052">
    <property type="protein sequence ID" value="KRL85478.1"/>
    <property type="molecule type" value="Genomic_DNA"/>
</dbReference>
<comment type="caution">
    <text evidence="5">The sequence shown here is derived from an EMBL/GenBank/DDBJ whole genome shotgun (WGS) entry which is preliminary data.</text>
</comment>
<evidence type="ECO:0000313" key="6">
    <source>
        <dbReference type="Proteomes" id="UP000051922"/>
    </source>
</evidence>
<dbReference type="OrthoDB" id="9803188at2"/>
<evidence type="ECO:0000259" key="4">
    <source>
        <dbReference type="PROSITE" id="PS51898"/>
    </source>
</evidence>
<dbReference type="AlphaFoldDB" id="A0A0R1TWA3"/>
<dbReference type="InterPro" id="IPR010998">
    <property type="entry name" value="Integrase_recombinase_N"/>
</dbReference>
<dbReference type="PATRIC" id="fig|1423783.4.peg.1686"/>
<dbReference type="Gene3D" id="1.10.443.10">
    <property type="entry name" value="Intergrase catalytic core"/>
    <property type="match status" value="1"/>
</dbReference>
<dbReference type="Pfam" id="PF00589">
    <property type="entry name" value="Phage_integrase"/>
    <property type="match status" value="1"/>
</dbReference>
<dbReference type="InterPro" id="IPR002104">
    <property type="entry name" value="Integrase_catalytic"/>
</dbReference>
<gene>
    <name evidence="5" type="ORF">FC50_GL001643</name>
</gene>
<dbReference type="STRING" id="1423783.FC50_GL001643"/>
<name>A0A0R1TWA3_9LACO</name>
<keyword evidence="2" id="KW-0238">DNA-binding</keyword>
<dbReference type="Gene3D" id="1.10.150.130">
    <property type="match status" value="1"/>
</dbReference>
<dbReference type="PANTHER" id="PTHR30349">
    <property type="entry name" value="PHAGE INTEGRASE-RELATED"/>
    <property type="match status" value="1"/>
</dbReference>
<dbReference type="GO" id="GO:0006310">
    <property type="term" value="P:DNA recombination"/>
    <property type="evidence" value="ECO:0007669"/>
    <property type="project" value="UniProtKB-KW"/>
</dbReference>
<evidence type="ECO:0000256" key="1">
    <source>
        <dbReference type="ARBA" id="ARBA00008857"/>
    </source>
</evidence>
<protein>
    <submittedName>
        <fullName evidence="5">Integrase</fullName>
    </submittedName>
</protein>
<dbReference type="PANTHER" id="PTHR30349:SF64">
    <property type="entry name" value="PROPHAGE INTEGRASE INTD-RELATED"/>
    <property type="match status" value="1"/>
</dbReference>
<dbReference type="Proteomes" id="UP000051922">
    <property type="component" value="Unassembled WGS sequence"/>
</dbReference>
<proteinExistence type="inferred from homology"/>
<dbReference type="InterPro" id="IPR050090">
    <property type="entry name" value="Tyrosine_recombinase_XerCD"/>
</dbReference>
<evidence type="ECO:0000256" key="3">
    <source>
        <dbReference type="ARBA" id="ARBA00023172"/>
    </source>
</evidence>